<keyword evidence="7" id="KW-1185">Reference proteome</keyword>
<comment type="similarity">
    <text evidence="3">Belongs to the HIPP family.</text>
</comment>
<keyword evidence="1" id="KW-0479">Metal-binding</keyword>
<protein>
    <recommendedName>
        <fullName evidence="5">HMA domain-containing protein</fullName>
    </recommendedName>
</protein>
<dbReference type="OrthoDB" id="688249at2759"/>
<comment type="caution">
    <text evidence="6">The sequence shown here is derived from an EMBL/GenBank/DDBJ whole genome shotgun (WGS) entry which is preliminary data.</text>
</comment>
<feature type="coiled-coil region" evidence="4">
    <location>
        <begin position="168"/>
        <end position="225"/>
    </location>
</feature>
<evidence type="ECO:0000313" key="7">
    <source>
        <dbReference type="Proteomes" id="UP001141806"/>
    </source>
</evidence>
<dbReference type="Proteomes" id="UP001141806">
    <property type="component" value="Unassembled WGS sequence"/>
</dbReference>
<gene>
    <name evidence="6" type="ORF">NE237_024578</name>
</gene>
<dbReference type="PROSITE" id="PS50846">
    <property type="entry name" value="HMA_2"/>
    <property type="match status" value="2"/>
</dbReference>
<dbReference type="GO" id="GO:0046872">
    <property type="term" value="F:metal ion binding"/>
    <property type="evidence" value="ECO:0007669"/>
    <property type="project" value="UniProtKB-KW"/>
</dbReference>
<evidence type="ECO:0000256" key="1">
    <source>
        <dbReference type="ARBA" id="ARBA00022723"/>
    </source>
</evidence>
<feature type="domain" description="HMA" evidence="5">
    <location>
        <begin position="106"/>
        <end position="169"/>
    </location>
</feature>
<dbReference type="Pfam" id="PF00403">
    <property type="entry name" value="HMA"/>
    <property type="match status" value="2"/>
</dbReference>
<reference evidence="6" key="1">
    <citation type="journal article" date="2023" name="Plant J.">
        <title>The genome of the king protea, Protea cynaroides.</title>
        <authorList>
            <person name="Chang J."/>
            <person name="Duong T.A."/>
            <person name="Schoeman C."/>
            <person name="Ma X."/>
            <person name="Roodt D."/>
            <person name="Barker N."/>
            <person name="Li Z."/>
            <person name="Van de Peer Y."/>
            <person name="Mizrachi E."/>
        </authorList>
    </citation>
    <scope>NUCLEOTIDE SEQUENCE</scope>
    <source>
        <tissue evidence="6">Young leaves</tissue>
    </source>
</reference>
<dbReference type="InterPro" id="IPR006121">
    <property type="entry name" value="HMA_dom"/>
</dbReference>
<evidence type="ECO:0000256" key="4">
    <source>
        <dbReference type="SAM" id="Coils"/>
    </source>
</evidence>
<dbReference type="AlphaFoldDB" id="A0A9Q0JZR2"/>
<dbReference type="PANTHER" id="PTHR46195">
    <property type="entry name" value="HEAVY METAL-ASSOCIATED ISOPRENYLATED PLANT PROTEIN 7"/>
    <property type="match status" value="1"/>
</dbReference>
<keyword evidence="4" id="KW-0175">Coiled coil</keyword>
<keyword evidence="2" id="KW-0636">Prenylation</keyword>
<evidence type="ECO:0000259" key="5">
    <source>
        <dbReference type="PROSITE" id="PS50846"/>
    </source>
</evidence>
<dbReference type="CDD" id="cd00371">
    <property type="entry name" value="HMA"/>
    <property type="match status" value="2"/>
</dbReference>
<feature type="domain" description="HMA" evidence="5">
    <location>
        <begin position="14"/>
        <end position="77"/>
    </location>
</feature>
<dbReference type="InterPro" id="IPR036163">
    <property type="entry name" value="HMA_dom_sf"/>
</dbReference>
<keyword evidence="2" id="KW-0449">Lipoprotein</keyword>
<accession>A0A9Q0JZR2</accession>
<dbReference type="Gene3D" id="3.30.70.100">
    <property type="match status" value="2"/>
</dbReference>
<dbReference type="EMBL" id="JAMYWD010000010">
    <property type="protein sequence ID" value="KAJ4957467.1"/>
    <property type="molecule type" value="Genomic_DNA"/>
</dbReference>
<dbReference type="InterPro" id="IPR044577">
    <property type="entry name" value="HIPP4/7/8/17/18/19"/>
</dbReference>
<sequence>MANQEKGEEGEDEVITAVYKLNFHCLQCAREVKKPLKRTPGVYGVEIDTESGEIKVKGKIDPQKIQELIEKRSKKKVELVSAPPKIKKKVEEKKVEEKKENKEKIYRETTMKVHMHCGNCEFDLKNNLLKLEGVYNVHTDIKAETVKVDGTIDPQKIIKFLHRNLHKHAEIIHEKKEVKEQKNEKKKEIDDKFIESTKEVKEQKKEKVNDKFIEATKEVKEQKIEKEKEVKFDESTWSTYGGEKKVVVEVRVREENVVPYVIHYVHAPQMFSDENPNACTIM</sequence>
<proteinExistence type="inferred from homology"/>
<evidence type="ECO:0000313" key="6">
    <source>
        <dbReference type="EMBL" id="KAJ4957467.1"/>
    </source>
</evidence>
<evidence type="ECO:0000256" key="3">
    <source>
        <dbReference type="ARBA" id="ARBA00024045"/>
    </source>
</evidence>
<name>A0A9Q0JZR2_9MAGN</name>
<dbReference type="PANTHER" id="PTHR46195:SF12">
    <property type="entry name" value="HEAVY METAL-ASSOCIATED ISOPRENYLATED PLANT PROTEIN 4"/>
    <property type="match status" value="1"/>
</dbReference>
<dbReference type="SUPFAM" id="SSF55008">
    <property type="entry name" value="HMA, heavy metal-associated domain"/>
    <property type="match status" value="2"/>
</dbReference>
<organism evidence="6 7">
    <name type="scientific">Protea cynaroides</name>
    <dbReference type="NCBI Taxonomy" id="273540"/>
    <lineage>
        <taxon>Eukaryota</taxon>
        <taxon>Viridiplantae</taxon>
        <taxon>Streptophyta</taxon>
        <taxon>Embryophyta</taxon>
        <taxon>Tracheophyta</taxon>
        <taxon>Spermatophyta</taxon>
        <taxon>Magnoliopsida</taxon>
        <taxon>Proteales</taxon>
        <taxon>Proteaceae</taxon>
        <taxon>Protea</taxon>
    </lineage>
</organism>
<evidence type="ECO:0000256" key="2">
    <source>
        <dbReference type="ARBA" id="ARBA00023289"/>
    </source>
</evidence>